<evidence type="ECO:0000256" key="1">
    <source>
        <dbReference type="SAM" id="MobiDB-lite"/>
    </source>
</evidence>
<dbReference type="AlphaFoldDB" id="A0A5E7XYY0"/>
<organism evidence="2 3">
    <name type="scientific">Sphingomonas aurantiaca</name>
    <dbReference type="NCBI Taxonomy" id="185949"/>
    <lineage>
        <taxon>Bacteria</taxon>
        <taxon>Pseudomonadati</taxon>
        <taxon>Pseudomonadota</taxon>
        <taxon>Alphaproteobacteria</taxon>
        <taxon>Sphingomonadales</taxon>
        <taxon>Sphingomonadaceae</taxon>
        <taxon>Sphingomonas</taxon>
    </lineage>
</organism>
<sequence>MVAALRTGQRGGKQHYNIHFISKGSIESQIAANPTSAVAAIRRPMARRGAASAAQASPAVQAVSRLRHHMIQATTSATPLSTRSGVRMLASSARLPASPAPTPIEASASGRTQQAAAAVTALKPNAPAIDATPQTGGASGAEGRLAAVSVIICSSTGPDC</sequence>
<name>A0A5E7XYY0_9SPHN</name>
<accession>A0A5E7XYY0</accession>
<proteinExistence type="predicted"/>
<evidence type="ECO:0000313" key="2">
    <source>
        <dbReference type="EMBL" id="VVS99441.1"/>
    </source>
</evidence>
<protein>
    <submittedName>
        <fullName evidence="2">Uncharacterized protein</fullName>
    </submittedName>
</protein>
<gene>
    <name evidence="2" type="ORF">SPHINGO391_300039</name>
</gene>
<evidence type="ECO:0000313" key="3">
    <source>
        <dbReference type="Proteomes" id="UP000326857"/>
    </source>
</evidence>
<reference evidence="2 3" key="1">
    <citation type="submission" date="2019-09" db="EMBL/GenBank/DDBJ databases">
        <authorList>
            <person name="Dittami M. S."/>
        </authorList>
    </citation>
    <scope>NUCLEOTIDE SEQUENCE [LARGE SCALE GENOMIC DNA]</scope>
    <source>
        <strain evidence="2">SPHINGO391</strain>
    </source>
</reference>
<dbReference type="EMBL" id="CABVLI010000024">
    <property type="protein sequence ID" value="VVS99441.1"/>
    <property type="molecule type" value="Genomic_DNA"/>
</dbReference>
<dbReference type="Proteomes" id="UP000326857">
    <property type="component" value="Unassembled WGS sequence"/>
</dbReference>
<feature type="region of interest" description="Disordered" evidence="1">
    <location>
        <begin position="94"/>
        <end position="117"/>
    </location>
</feature>